<sequence>MPTEHTSASQELNSYNVAQLQYALSDNKADLTDFLHHDLSPSASPSIIPINDLDYDSRRMSSSATSTADTDSTNLSRGEKRPLTPSDSPQPKKSKNGLDWESTASATEEKSSDEAHADQSKVQLPSIFTTFEDSYRPENRRASLPTLHSESRVRHAPYPPTSLRQAYSPSNQSNLSTYTFPPTAEEPSDKSSSRPRLSTDLNFGVVGSYESPYPHSGLSNGTTPSSTTFSSSAFGSPSTDYQRSAALSPYNNDNENWSAAAPVIVRPNSTGQLSSPAVKYEDQHGVRHASFSAPMSQAQMYAGSARISGQDRRSLSGIKSEWSFPNSDYVLPSGNPSYSPTMPSAAPSIAVSNSPSRSPQTVPSSTLVDRPQRKRGKLPKETTDYLKAWLHRHSDHPYPSEEEKKQLCHATGLSMSQVSNWMINARRRILAPAHRAASGPTTTAPFPPTGRSASLSGLLDHAGRRASMPTAESLQLYHPMTLQSMPGTTAGHHHHHPSDYGSSRSMLGGMPINRGHQLGPASGMEFNQRHHMGLYSSGQGPHSAGPTTSHYMSSDVPLSAPPSLPNNPFGAHHSSQPQNVYPSFNPSPRLPPAGQAEQPSHYFSDGHSHSGSAPGSGYATPQ</sequence>
<dbReference type="InterPro" id="IPR050224">
    <property type="entry name" value="TALE_homeobox"/>
</dbReference>
<evidence type="ECO:0000256" key="1">
    <source>
        <dbReference type="ARBA" id="ARBA00005800"/>
    </source>
</evidence>
<feature type="compositionally biased region" description="Low complexity" evidence="6">
    <location>
        <begin position="219"/>
        <end position="239"/>
    </location>
</feature>
<accession>A0A8H5HFT0</accession>
<feature type="region of interest" description="Disordered" evidence="6">
    <location>
        <begin position="58"/>
        <end position="199"/>
    </location>
</feature>
<proteinExistence type="inferred from homology"/>
<feature type="region of interest" description="Disordered" evidence="6">
    <location>
        <begin position="335"/>
        <end position="380"/>
    </location>
</feature>
<organism evidence="8 9">
    <name type="scientific">Tricholomella constricta</name>
    <dbReference type="NCBI Taxonomy" id="117010"/>
    <lineage>
        <taxon>Eukaryota</taxon>
        <taxon>Fungi</taxon>
        <taxon>Dikarya</taxon>
        <taxon>Basidiomycota</taxon>
        <taxon>Agaricomycotina</taxon>
        <taxon>Agaricomycetes</taxon>
        <taxon>Agaricomycetidae</taxon>
        <taxon>Agaricales</taxon>
        <taxon>Tricholomatineae</taxon>
        <taxon>Lyophyllaceae</taxon>
        <taxon>Tricholomella</taxon>
    </lineage>
</organism>
<feature type="compositionally biased region" description="Polar residues" evidence="6">
    <location>
        <begin position="573"/>
        <end position="586"/>
    </location>
</feature>
<dbReference type="SUPFAM" id="SSF46689">
    <property type="entry name" value="Homeodomain-like"/>
    <property type="match status" value="1"/>
</dbReference>
<feature type="domain" description="Homeobox" evidence="7">
    <location>
        <begin position="369"/>
        <end position="432"/>
    </location>
</feature>
<comment type="subcellular location">
    <subcellularLocation>
        <location evidence="5">Nucleus</location>
    </subcellularLocation>
</comment>
<evidence type="ECO:0000256" key="6">
    <source>
        <dbReference type="SAM" id="MobiDB-lite"/>
    </source>
</evidence>
<evidence type="ECO:0000259" key="7">
    <source>
        <dbReference type="PROSITE" id="PS50071"/>
    </source>
</evidence>
<keyword evidence="4 5" id="KW-0539">Nucleus</keyword>
<dbReference type="InterPro" id="IPR001356">
    <property type="entry name" value="HD"/>
</dbReference>
<feature type="compositionally biased region" description="Low complexity" evidence="6">
    <location>
        <begin position="609"/>
        <end position="622"/>
    </location>
</feature>
<comment type="caution">
    <text evidence="8">The sequence shown here is derived from an EMBL/GenBank/DDBJ whole genome shotgun (WGS) entry which is preliminary data.</text>
</comment>
<dbReference type="CDD" id="cd00086">
    <property type="entry name" value="homeodomain"/>
    <property type="match status" value="1"/>
</dbReference>
<evidence type="ECO:0000313" key="9">
    <source>
        <dbReference type="Proteomes" id="UP000565441"/>
    </source>
</evidence>
<evidence type="ECO:0000256" key="4">
    <source>
        <dbReference type="ARBA" id="ARBA00023242"/>
    </source>
</evidence>
<dbReference type="PANTHER" id="PTHR11850">
    <property type="entry name" value="HOMEOBOX PROTEIN TRANSCRIPTION FACTORS"/>
    <property type="match status" value="1"/>
</dbReference>
<dbReference type="Proteomes" id="UP000565441">
    <property type="component" value="Unassembled WGS sequence"/>
</dbReference>
<feature type="compositionally biased region" description="Polar residues" evidence="6">
    <location>
        <begin position="162"/>
        <end position="180"/>
    </location>
</feature>
<dbReference type="InterPro" id="IPR009057">
    <property type="entry name" value="Homeodomain-like_sf"/>
</dbReference>
<keyword evidence="3 5" id="KW-0371">Homeobox</keyword>
<name>A0A8H5HFT0_9AGAR</name>
<feature type="compositionally biased region" description="Polar residues" evidence="6">
    <location>
        <begin position="120"/>
        <end position="132"/>
    </location>
</feature>
<dbReference type="GO" id="GO:0006355">
    <property type="term" value="P:regulation of DNA-templated transcription"/>
    <property type="evidence" value="ECO:0007669"/>
    <property type="project" value="InterPro"/>
</dbReference>
<feature type="region of interest" description="Disordered" evidence="6">
    <location>
        <begin position="482"/>
        <end position="622"/>
    </location>
</feature>
<dbReference type="SMART" id="SM00389">
    <property type="entry name" value="HOX"/>
    <property type="match status" value="1"/>
</dbReference>
<feature type="compositionally biased region" description="Basic and acidic residues" evidence="6">
    <location>
        <begin position="107"/>
        <end position="119"/>
    </location>
</feature>
<dbReference type="Gene3D" id="1.10.10.60">
    <property type="entry name" value="Homeodomain-like"/>
    <property type="match status" value="1"/>
</dbReference>
<dbReference type="GO" id="GO:0005634">
    <property type="term" value="C:nucleus"/>
    <property type="evidence" value="ECO:0007669"/>
    <property type="project" value="UniProtKB-SubCell"/>
</dbReference>
<feature type="compositionally biased region" description="Polar residues" evidence="6">
    <location>
        <begin position="536"/>
        <end position="552"/>
    </location>
</feature>
<dbReference type="OrthoDB" id="10056939at2759"/>
<dbReference type="EMBL" id="JAACJP010000008">
    <property type="protein sequence ID" value="KAF5382544.1"/>
    <property type="molecule type" value="Genomic_DNA"/>
</dbReference>
<keyword evidence="9" id="KW-1185">Reference proteome</keyword>
<dbReference type="PROSITE" id="PS50071">
    <property type="entry name" value="HOMEOBOX_2"/>
    <property type="match status" value="1"/>
</dbReference>
<dbReference type="InterPro" id="IPR008422">
    <property type="entry name" value="KN_HD"/>
</dbReference>
<dbReference type="Pfam" id="PF05920">
    <property type="entry name" value="Homeobox_KN"/>
    <property type="match status" value="1"/>
</dbReference>
<reference evidence="8 9" key="1">
    <citation type="journal article" date="2020" name="ISME J.">
        <title>Uncovering the hidden diversity of litter-decomposition mechanisms in mushroom-forming fungi.</title>
        <authorList>
            <person name="Floudas D."/>
            <person name="Bentzer J."/>
            <person name="Ahren D."/>
            <person name="Johansson T."/>
            <person name="Persson P."/>
            <person name="Tunlid A."/>
        </authorList>
    </citation>
    <scope>NUCLEOTIDE SEQUENCE [LARGE SCALE GENOMIC DNA]</scope>
    <source>
        <strain evidence="8 9">CBS 661.87</strain>
    </source>
</reference>
<feature type="DNA-binding region" description="Homeobox" evidence="5">
    <location>
        <begin position="371"/>
        <end position="433"/>
    </location>
</feature>
<dbReference type="GO" id="GO:0003677">
    <property type="term" value="F:DNA binding"/>
    <property type="evidence" value="ECO:0007669"/>
    <property type="project" value="UniProtKB-UniRule"/>
</dbReference>
<feature type="compositionally biased region" description="Low complexity" evidence="6">
    <location>
        <begin position="61"/>
        <end position="73"/>
    </location>
</feature>
<evidence type="ECO:0000256" key="5">
    <source>
        <dbReference type="PROSITE-ProRule" id="PRU00108"/>
    </source>
</evidence>
<protein>
    <recommendedName>
        <fullName evidence="7">Homeobox domain-containing protein</fullName>
    </recommendedName>
</protein>
<evidence type="ECO:0000313" key="8">
    <source>
        <dbReference type="EMBL" id="KAF5382544.1"/>
    </source>
</evidence>
<evidence type="ECO:0000256" key="2">
    <source>
        <dbReference type="ARBA" id="ARBA00023125"/>
    </source>
</evidence>
<evidence type="ECO:0000256" key="3">
    <source>
        <dbReference type="ARBA" id="ARBA00023155"/>
    </source>
</evidence>
<feature type="compositionally biased region" description="Polar residues" evidence="6">
    <location>
        <begin position="350"/>
        <end position="367"/>
    </location>
</feature>
<gene>
    <name evidence="8" type="ORF">D9615_002824</name>
</gene>
<feature type="region of interest" description="Disordered" evidence="6">
    <location>
        <begin position="214"/>
        <end position="240"/>
    </location>
</feature>
<dbReference type="AlphaFoldDB" id="A0A8H5HFT0"/>
<comment type="similarity">
    <text evidence="1">Belongs to the TALE/M-ATYP homeobox family.</text>
</comment>
<keyword evidence="2 5" id="KW-0238">DNA-binding</keyword>